<dbReference type="EMBL" id="BMFP01000002">
    <property type="protein sequence ID" value="GGG07825.1"/>
    <property type="molecule type" value="Genomic_DNA"/>
</dbReference>
<evidence type="ECO:0000256" key="1">
    <source>
        <dbReference type="SAM" id="SignalP"/>
    </source>
</evidence>
<organism evidence="2 3">
    <name type="scientific">Pontibacter amylolyticus</name>
    <dbReference type="NCBI Taxonomy" id="1424080"/>
    <lineage>
        <taxon>Bacteria</taxon>
        <taxon>Pseudomonadati</taxon>
        <taxon>Bacteroidota</taxon>
        <taxon>Cytophagia</taxon>
        <taxon>Cytophagales</taxon>
        <taxon>Hymenobacteraceae</taxon>
        <taxon>Pontibacter</taxon>
    </lineage>
</organism>
<evidence type="ECO:0000313" key="2">
    <source>
        <dbReference type="EMBL" id="GGG07825.1"/>
    </source>
</evidence>
<proteinExistence type="predicted"/>
<evidence type="ECO:0008006" key="4">
    <source>
        <dbReference type="Google" id="ProtNLM"/>
    </source>
</evidence>
<dbReference type="InterPro" id="IPR008969">
    <property type="entry name" value="CarboxyPept-like_regulatory"/>
</dbReference>
<reference evidence="3" key="1">
    <citation type="journal article" date="2019" name="Int. J. Syst. Evol. Microbiol.">
        <title>The Global Catalogue of Microorganisms (GCM) 10K type strain sequencing project: providing services to taxonomists for standard genome sequencing and annotation.</title>
        <authorList>
            <consortium name="The Broad Institute Genomics Platform"/>
            <consortium name="The Broad Institute Genome Sequencing Center for Infectious Disease"/>
            <person name="Wu L."/>
            <person name="Ma J."/>
        </authorList>
    </citation>
    <scope>NUCLEOTIDE SEQUENCE [LARGE SCALE GENOMIC DNA]</scope>
    <source>
        <strain evidence="3">CGMCC 1.12749</strain>
    </source>
</reference>
<dbReference type="Gene3D" id="2.60.40.1120">
    <property type="entry name" value="Carboxypeptidase-like, regulatory domain"/>
    <property type="match status" value="1"/>
</dbReference>
<gene>
    <name evidence="2" type="ORF">GCM10011323_10500</name>
</gene>
<feature type="chain" id="PRO_5047202974" description="Carboxypeptidase-like regulatory domain-containing protein" evidence="1">
    <location>
        <begin position="20"/>
        <end position="399"/>
    </location>
</feature>
<dbReference type="SUPFAM" id="SSF49464">
    <property type="entry name" value="Carboxypeptidase regulatory domain-like"/>
    <property type="match status" value="1"/>
</dbReference>
<feature type="signal peptide" evidence="1">
    <location>
        <begin position="1"/>
        <end position="19"/>
    </location>
</feature>
<accession>A0ABQ1W0W4</accession>
<dbReference type="Pfam" id="PF13715">
    <property type="entry name" value="CarbopepD_reg_2"/>
    <property type="match status" value="1"/>
</dbReference>
<evidence type="ECO:0000313" key="3">
    <source>
        <dbReference type="Proteomes" id="UP000634043"/>
    </source>
</evidence>
<keyword evidence="1" id="KW-0732">Signal</keyword>
<dbReference type="RefSeq" id="WP_188500491.1">
    <property type="nucleotide sequence ID" value="NZ_BMFP01000002.1"/>
</dbReference>
<keyword evidence="3" id="KW-1185">Reference proteome</keyword>
<protein>
    <recommendedName>
        <fullName evidence="4">Carboxypeptidase-like regulatory domain-containing protein</fullName>
    </recommendedName>
</protein>
<sequence>MKQALLFSFFFSFVLTLQAQTLKGRVVDAATNDPIEFVSVYLNTTTRGTNTNDKGEFALAMPAGTYEVIISYLGYEPLVHRVQADSLPPSILFKLTPKAHVLGVVEVQGKRDVQWHDNLEVFKENFLGRSWIAKGCKLLNPEVLTIDFDQRSGVLVVSARGPLIIENNLLGYKVEYQLTDFTYRTKEGYVTFEGYPRYEPMQGSKSKQRRWDKNRESAYRGSAMHFARALQQQRLVEEGFNLRRLYRLPNPNRPTDEEIEGARAHLRACGNTTIVSDSISDILKRARFPRFVERLDINPVPYSEYLTTGRGKARLSFEQFMQVVYTGEQEEPAYVSSTSNFLNGGSARKPTYQTSVFSLQSNVVEVEASGNFLNPLDVLFEGYWAWEKVGDMLPLDYKL</sequence>
<dbReference type="Proteomes" id="UP000634043">
    <property type="component" value="Unassembled WGS sequence"/>
</dbReference>
<name>A0ABQ1W0W4_9BACT</name>
<comment type="caution">
    <text evidence="2">The sequence shown here is derived from an EMBL/GenBank/DDBJ whole genome shotgun (WGS) entry which is preliminary data.</text>
</comment>